<evidence type="ECO:0000256" key="6">
    <source>
        <dbReference type="ARBA" id="ARBA00023033"/>
    </source>
</evidence>
<dbReference type="PANTHER" id="PTHR47953">
    <property type="entry name" value="OS08G0105600 PROTEIN"/>
    <property type="match status" value="1"/>
</dbReference>
<protein>
    <submittedName>
        <fullName evidence="10">Cytochrome P450 CYP71D7-like</fullName>
    </submittedName>
</protein>
<reference evidence="10" key="1">
    <citation type="submission" date="2023-05" db="EMBL/GenBank/DDBJ databases">
        <authorList>
            <person name="Xinru Z."/>
        </authorList>
    </citation>
    <scope>NUCLEOTIDE SEQUENCE</scope>
</reference>
<feature type="binding site" description="axial binding residue" evidence="7">
    <location>
        <position position="449"/>
    </location>
    <ligand>
        <name>heme</name>
        <dbReference type="ChEBI" id="CHEBI:30413"/>
    </ligand>
    <ligandPart>
        <name>Fe</name>
        <dbReference type="ChEBI" id="CHEBI:18248"/>
    </ligandPart>
</feature>
<dbReference type="SUPFAM" id="SSF48264">
    <property type="entry name" value="Cytochrome P450"/>
    <property type="match status" value="1"/>
</dbReference>
<gene>
    <name evidence="10" type="primary">CYP71D7</name>
</gene>
<dbReference type="InterPro" id="IPR017972">
    <property type="entry name" value="Cyt_P450_CS"/>
</dbReference>
<organism evidence="10">
    <name type="scientific">Lonicera macranthoides</name>
    <dbReference type="NCBI Taxonomy" id="638627"/>
    <lineage>
        <taxon>Eukaryota</taxon>
        <taxon>Viridiplantae</taxon>
        <taxon>Streptophyta</taxon>
        <taxon>Embryophyta</taxon>
        <taxon>Tracheophyta</taxon>
        <taxon>Spermatophyta</taxon>
        <taxon>Magnoliopsida</taxon>
        <taxon>eudicotyledons</taxon>
        <taxon>Gunneridae</taxon>
        <taxon>Pentapetalae</taxon>
        <taxon>asterids</taxon>
        <taxon>campanulids</taxon>
        <taxon>Dipsacales</taxon>
        <taxon>Caprifoliaceae</taxon>
        <taxon>Lonicera</taxon>
    </lineage>
</organism>
<dbReference type="InterPro" id="IPR001128">
    <property type="entry name" value="Cyt_P450"/>
</dbReference>
<keyword evidence="9" id="KW-0812">Transmembrane</keyword>
<keyword evidence="5 7" id="KW-0408">Iron</keyword>
<dbReference type="GO" id="GO:0020037">
    <property type="term" value="F:heme binding"/>
    <property type="evidence" value="ECO:0007669"/>
    <property type="project" value="InterPro"/>
</dbReference>
<comment type="similarity">
    <text evidence="1 8">Belongs to the cytochrome P450 family.</text>
</comment>
<sequence length="510" mass="57397">MDIQPLISIITFLILLFFTIIKLVHILRRSKTQNSGKRLPPGPWKLPLIGNMLSLAGPLPHYALRDLAEKYGPIMHLQLGEISAIVISSPRLAKEVMKTHDLAFASRPRILASEILTYNYKDIGAAPYGEYWRQMRKICTLELLSAKKVRSFRSIREDEVWNLVESIRSSSSPGSPVNLTEKISSCSNEIVCRATFGARCKDEDSLIKLLKEVVSLAGGFDVADLFPSFKFLQVIFGLRPKLEKLHRKLDRMYDSIFDECIKNSKGGNSGDAGEENLLQVLLRIKDDGGLEFPITLDNVKAIILDMFTGGTDTSTTTIIWAMTEMMRHPRVMEKAQAELREALNGKEVMHETDIQGLSYLKMVIKETLRLHPALPLISPRECREECEIDGYKIPIKTKVMINAWALGRDPDHWDEPDSFKPERFVNSSGADVVGTNYEYLPFGAGRRMCPGSTFGLANVELLLAQLLYHFNWKLPHGMSSGDLDMSETFGATSSRKNNLYLVATPHTHLK</sequence>
<dbReference type="GO" id="GO:0005506">
    <property type="term" value="F:iron ion binding"/>
    <property type="evidence" value="ECO:0007669"/>
    <property type="project" value="InterPro"/>
</dbReference>
<evidence type="ECO:0000256" key="9">
    <source>
        <dbReference type="SAM" id="Phobius"/>
    </source>
</evidence>
<dbReference type="PRINTS" id="PR00385">
    <property type="entry name" value="P450"/>
</dbReference>
<evidence type="ECO:0000256" key="4">
    <source>
        <dbReference type="ARBA" id="ARBA00023002"/>
    </source>
</evidence>
<dbReference type="GO" id="GO:0004497">
    <property type="term" value="F:monooxygenase activity"/>
    <property type="evidence" value="ECO:0007669"/>
    <property type="project" value="UniProtKB-KW"/>
</dbReference>
<keyword evidence="6 8" id="KW-0503">Monooxygenase</keyword>
<dbReference type="FunFam" id="1.10.630.10:FF:000043">
    <property type="entry name" value="Cytochrome P450 99A2"/>
    <property type="match status" value="1"/>
</dbReference>
<keyword evidence="2 7" id="KW-0349">Heme</keyword>
<dbReference type="PANTHER" id="PTHR47953:SF16">
    <property type="entry name" value="CYTOCHROME P450 71D8"/>
    <property type="match status" value="1"/>
</dbReference>
<proteinExistence type="evidence at transcript level"/>
<dbReference type="Pfam" id="PF00067">
    <property type="entry name" value="p450"/>
    <property type="match status" value="1"/>
</dbReference>
<keyword evidence="4 8" id="KW-0560">Oxidoreductase</keyword>
<feature type="transmembrane region" description="Helical" evidence="9">
    <location>
        <begin position="6"/>
        <end position="27"/>
    </location>
</feature>
<dbReference type="InterPro" id="IPR052306">
    <property type="entry name" value="CYP450_71D"/>
</dbReference>
<dbReference type="PROSITE" id="PS00086">
    <property type="entry name" value="CYTOCHROME_P450"/>
    <property type="match status" value="1"/>
</dbReference>
<dbReference type="EMBL" id="OQ928025">
    <property type="protein sequence ID" value="WLK25973.1"/>
    <property type="molecule type" value="mRNA"/>
</dbReference>
<evidence type="ECO:0000256" key="3">
    <source>
        <dbReference type="ARBA" id="ARBA00022723"/>
    </source>
</evidence>
<dbReference type="InterPro" id="IPR002401">
    <property type="entry name" value="Cyt_P450_E_grp-I"/>
</dbReference>
<evidence type="ECO:0000256" key="2">
    <source>
        <dbReference type="ARBA" id="ARBA00022617"/>
    </source>
</evidence>
<keyword evidence="9" id="KW-0472">Membrane</keyword>
<dbReference type="AlphaFoldDB" id="A0AA50A8R9"/>
<evidence type="ECO:0000256" key="5">
    <source>
        <dbReference type="ARBA" id="ARBA00023004"/>
    </source>
</evidence>
<evidence type="ECO:0000256" key="1">
    <source>
        <dbReference type="ARBA" id="ARBA00010617"/>
    </source>
</evidence>
<evidence type="ECO:0000256" key="7">
    <source>
        <dbReference type="PIRSR" id="PIRSR602401-1"/>
    </source>
</evidence>
<accession>A0AA50A8R9</accession>
<dbReference type="PRINTS" id="PR00463">
    <property type="entry name" value="EP450I"/>
</dbReference>
<dbReference type="InterPro" id="IPR036396">
    <property type="entry name" value="Cyt_P450_sf"/>
</dbReference>
<comment type="cofactor">
    <cofactor evidence="7">
        <name>heme</name>
        <dbReference type="ChEBI" id="CHEBI:30413"/>
    </cofactor>
</comment>
<evidence type="ECO:0000313" key="10">
    <source>
        <dbReference type="EMBL" id="WLK25973.1"/>
    </source>
</evidence>
<dbReference type="GO" id="GO:0016705">
    <property type="term" value="F:oxidoreductase activity, acting on paired donors, with incorporation or reduction of molecular oxygen"/>
    <property type="evidence" value="ECO:0007669"/>
    <property type="project" value="InterPro"/>
</dbReference>
<name>A0AA50A8R9_9DIPS</name>
<keyword evidence="3 7" id="KW-0479">Metal-binding</keyword>
<dbReference type="CDD" id="cd11072">
    <property type="entry name" value="CYP71-like"/>
    <property type="match status" value="1"/>
</dbReference>
<dbReference type="Gene3D" id="1.10.630.10">
    <property type="entry name" value="Cytochrome P450"/>
    <property type="match status" value="1"/>
</dbReference>
<dbReference type="GO" id="GO:0051762">
    <property type="term" value="P:sesquiterpene biosynthetic process"/>
    <property type="evidence" value="ECO:0007669"/>
    <property type="project" value="UniProtKB-ARBA"/>
</dbReference>
<keyword evidence="9" id="KW-1133">Transmembrane helix</keyword>
<evidence type="ECO:0000256" key="8">
    <source>
        <dbReference type="RuleBase" id="RU000461"/>
    </source>
</evidence>